<dbReference type="Proteomes" id="UP000694864">
    <property type="component" value="Chromosome 7"/>
</dbReference>
<evidence type="ECO:0000313" key="3">
    <source>
        <dbReference type="Proteomes" id="UP000694864"/>
    </source>
</evidence>
<dbReference type="Pfam" id="PF13966">
    <property type="entry name" value="zf-RVT"/>
    <property type="match status" value="1"/>
</dbReference>
<sequence length="407" mass="46645">MEVFSKLLLSRYNSGYIFYHPKTSELEITHLMFADDVKIFFDGGSSSLHGITETLEDFAGWSGLTMNREKTKLFLAGINDMESLAIASYGFPRAALPIRYLGLPLMCRKLKVTEYAPLVEKIRGKFLSWAVKSLSFAGRLQLIASIISSIVVFWISTFKIPIRCVREIESLCSRFLWTGGIENHHKAKVAWSKVCLPKAEGGLGLRRFSEWNTTLSLKFIWLLFSNNGSLWVAWHKHHHLQHSNFWLQTESSNDSWNWRSLQRLRPLAEKFLRCTVGNGTSSSFWGDVWTPFGPLIKFLGCEGPRTLRIPISSSVADATRGLVSWGLQIFPVCDLCSREDETRYHLFPSCPFSRAIWDLVFLRLKLFPRLFQTWDNLISWMSATNRTSPSVLRKLAAQATIYAIWKQ</sequence>
<proteinExistence type="predicted"/>
<dbReference type="Pfam" id="PF00078">
    <property type="entry name" value="RVT_1"/>
    <property type="match status" value="1"/>
</dbReference>
<keyword evidence="3" id="KW-1185">Reference proteome</keyword>
<dbReference type="RefSeq" id="XP_019082529.1">
    <property type="nucleotide sequence ID" value="XM_019226984.1"/>
</dbReference>
<organism evidence="3 4">
    <name type="scientific">Camelina sativa</name>
    <name type="common">False flax</name>
    <name type="synonym">Myagrum sativum</name>
    <dbReference type="NCBI Taxonomy" id="90675"/>
    <lineage>
        <taxon>Eukaryota</taxon>
        <taxon>Viridiplantae</taxon>
        <taxon>Streptophyta</taxon>
        <taxon>Embryophyta</taxon>
        <taxon>Tracheophyta</taxon>
        <taxon>Spermatophyta</taxon>
        <taxon>Magnoliopsida</taxon>
        <taxon>eudicotyledons</taxon>
        <taxon>Gunneridae</taxon>
        <taxon>Pentapetalae</taxon>
        <taxon>rosids</taxon>
        <taxon>malvids</taxon>
        <taxon>Brassicales</taxon>
        <taxon>Brassicaceae</taxon>
        <taxon>Camelineae</taxon>
        <taxon>Camelina</taxon>
    </lineage>
</organism>
<accession>A0ABM1Q6Z1</accession>
<dbReference type="InterPro" id="IPR000477">
    <property type="entry name" value="RT_dom"/>
</dbReference>
<reference evidence="3" key="1">
    <citation type="journal article" date="2014" name="Nat. Commun.">
        <title>The emerging biofuel crop Camelina sativa retains a highly undifferentiated hexaploid genome structure.</title>
        <authorList>
            <person name="Kagale S."/>
            <person name="Koh C."/>
            <person name="Nixon J."/>
            <person name="Bollina V."/>
            <person name="Clarke W.E."/>
            <person name="Tuteja R."/>
            <person name="Spillane C."/>
            <person name="Robinson S.J."/>
            <person name="Links M.G."/>
            <person name="Clarke C."/>
            <person name="Higgins E.E."/>
            <person name="Huebert T."/>
            <person name="Sharpe A.G."/>
            <person name="Parkin I.A."/>
        </authorList>
    </citation>
    <scope>NUCLEOTIDE SEQUENCE [LARGE SCALE GENOMIC DNA]</scope>
    <source>
        <strain evidence="3">cv. DH55</strain>
    </source>
</reference>
<protein>
    <submittedName>
        <fullName evidence="4">Uncharacterized protein LOC109125390</fullName>
    </submittedName>
</protein>
<evidence type="ECO:0000313" key="4">
    <source>
        <dbReference type="RefSeq" id="XP_019082529.1"/>
    </source>
</evidence>
<feature type="domain" description="Reverse transcriptase zinc-binding" evidence="2">
    <location>
        <begin position="322"/>
        <end position="357"/>
    </location>
</feature>
<name>A0ABM1Q6Z1_CAMSA</name>
<evidence type="ECO:0000259" key="2">
    <source>
        <dbReference type="Pfam" id="PF13966"/>
    </source>
</evidence>
<dbReference type="PANTHER" id="PTHR33116">
    <property type="entry name" value="REVERSE TRANSCRIPTASE ZINC-BINDING DOMAIN-CONTAINING PROTEIN-RELATED-RELATED"/>
    <property type="match status" value="1"/>
</dbReference>
<feature type="domain" description="Reverse transcriptase" evidence="1">
    <location>
        <begin position="20"/>
        <end position="104"/>
    </location>
</feature>
<gene>
    <name evidence="4" type="primary">LOC109125390</name>
</gene>
<dbReference type="GeneID" id="109125390"/>
<dbReference type="InterPro" id="IPR026960">
    <property type="entry name" value="RVT-Znf"/>
</dbReference>
<evidence type="ECO:0000259" key="1">
    <source>
        <dbReference type="Pfam" id="PF00078"/>
    </source>
</evidence>
<dbReference type="PANTHER" id="PTHR33116:SF78">
    <property type="entry name" value="OS12G0587133 PROTEIN"/>
    <property type="match status" value="1"/>
</dbReference>
<reference evidence="4" key="2">
    <citation type="submission" date="2025-08" db="UniProtKB">
        <authorList>
            <consortium name="RefSeq"/>
        </authorList>
    </citation>
    <scope>IDENTIFICATION</scope>
    <source>
        <tissue evidence="4">Leaf</tissue>
    </source>
</reference>